<dbReference type="AlphaFoldDB" id="A0A059KSN6"/>
<dbReference type="RefSeq" id="WP_033062022.1">
    <property type="nucleotide sequence ID" value="NZ_AZQQ01000110.1"/>
</dbReference>
<gene>
    <name evidence="2" type="ORF">V466_30480</name>
</gene>
<organism evidence="2 3">
    <name type="scientific">Pseudomonas mandelii PD30</name>
    <dbReference type="NCBI Taxonomy" id="1419583"/>
    <lineage>
        <taxon>Bacteria</taxon>
        <taxon>Pseudomonadati</taxon>
        <taxon>Pseudomonadota</taxon>
        <taxon>Gammaproteobacteria</taxon>
        <taxon>Pseudomonadales</taxon>
        <taxon>Pseudomonadaceae</taxon>
        <taxon>Pseudomonas</taxon>
    </lineage>
</organism>
<dbReference type="InterPro" id="IPR004360">
    <property type="entry name" value="Glyas_Fos-R_dOase_dom"/>
</dbReference>
<dbReference type="eggNOG" id="COG0346">
    <property type="taxonomic scope" value="Bacteria"/>
</dbReference>
<accession>A0A059KSN6</accession>
<evidence type="ECO:0000313" key="2">
    <source>
        <dbReference type="EMBL" id="KDD65108.1"/>
    </source>
</evidence>
<sequence>MKVEILRTHLSLSVSDPDVSARWYADILGMHESARGESWVMMAFGTKHHDIALLRAEPGAHQGGLGLQHYGLEIAGDMTTLRQLYGMLLGKGVEVVKITDHEIGNGVYFNDPDGNRMEFFLETEHDDALGKARFKAAGAPSRHFNLDPLDPLDPL</sequence>
<name>A0A059KSN6_9PSED</name>
<dbReference type="EMBL" id="AZQQ01000110">
    <property type="protein sequence ID" value="KDD65108.1"/>
    <property type="molecule type" value="Genomic_DNA"/>
</dbReference>
<protein>
    <submittedName>
        <fullName evidence="2">Glyoxalase</fullName>
    </submittedName>
</protein>
<dbReference type="InterPro" id="IPR037523">
    <property type="entry name" value="VOC_core"/>
</dbReference>
<reference evidence="2 3" key="1">
    <citation type="submission" date="2013-12" db="EMBL/GenBank/DDBJ databases">
        <authorList>
            <person name="Formusa P.A."/>
            <person name="Habash M."/>
            <person name="Lee H."/>
            <person name="Trevors J.T."/>
        </authorList>
    </citation>
    <scope>NUCLEOTIDE SEQUENCE [LARGE SCALE GENOMIC DNA]</scope>
    <source>
        <strain evidence="2 3">PD30</strain>
    </source>
</reference>
<dbReference type="PROSITE" id="PS51819">
    <property type="entry name" value="VOC"/>
    <property type="match status" value="1"/>
</dbReference>
<evidence type="ECO:0000313" key="3">
    <source>
        <dbReference type="Proteomes" id="UP000026739"/>
    </source>
</evidence>
<dbReference type="Gene3D" id="3.10.180.10">
    <property type="entry name" value="2,3-Dihydroxybiphenyl 1,2-Dioxygenase, domain 1"/>
    <property type="match status" value="1"/>
</dbReference>
<dbReference type="Pfam" id="PF00903">
    <property type="entry name" value="Glyoxalase"/>
    <property type="match status" value="1"/>
</dbReference>
<dbReference type="InterPro" id="IPR029068">
    <property type="entry name" value="Glyas_Bleomycin-R_OHBP_Dase"/>
</dbReference>
<comment type="caution">
    <text evidence="2">The sequence shown here is derived from an EMBL/GenBank/DDBJ whole genome shotgun (WGS) entry which is preliminary data.</text>
</comment>
<dbReference type="SUPFAM" id="SSF54593">
    <property type="entry name" value="Glyoxalase/Bleomycin resistance protein/Dihydroxybiphenyl dioxygenase"/>
    <property type="match status" value="1"/>
</dbReference>
<feature type="domain" description="VOC" evidence="1">
    <location>
        <begin position="6"/>
        <end position="122"/>
    </location>
</feature>
<evidence type="ECO:0000259" key="1">
    <source>
        <dbReference type="PROSITE" id="PS51819"/>
    </source>
</evidence>
<proteinExistence type="predicted"/>
<dbReference type="Proteomes" id="UP000026739">
    <property type="component" value="Unassembled WGS sequence"/>
</dbReference>